<reference evidence="1 2" key="1">
    <citation type="submission" date="2019-02" db="EMBL/GenBank/DDBJ databases">
        <title>Genomic Encyclopedia of Archaeal and Bacterial Type Strains, Phase II (KMG-II): from individual species to whole genera.</title>
        <authorList>
            <person name="Goeker M."/>
        </authorList>
    </citation>
    <scope>NUCLEOTIDE SEQUENCE [LARGE SCALE GENOMIC DNA]</scope>
    <source>
        <strain evidence="1 2">DSM 21411</strain>
    </source>
</reference>
<organism evidence="1 2">
    <name type="scientific">Cecembia calidifontis</name>
    <dbReference type="NCBI Taxonomy" id="1187080"/>
    <lineage>
        <taxon>Bacteria</taxon>
        <taxon>Pseudomonadati</taxon>
        <taxon>Bacteroidota</taxon>
        <taxon>Cytophagia</taxon>
        <taxon>Cytophagales</taxon>
        <taxon>Cyclobacteriaceae</taxon>
        <taxon>Cecembia</taxon>
    </lineage>
</organism>
<evidence type="ECO:0000313" key="2">
    <source>
        <dbReference type="Proteomes" id="UP000292209"/>
    </source>
</evidence>
<dbReference type="PROSITE" id="PS51257">
    <property type="entry name" value="PROKAR_LIPOPROTEIN"/>
    <property type="match status" value="1"/>
</dbReference>
<keyword evidence="2" id="KW-1185">Reference proteome</keyword>
<dbReference type="AlphaFoldDB" id="A0A4Q7P3U9"/>
<dbReference type="EMBL" id="SGXG01000001">
    <property type="protein sequence ID" value="RZS94616.1"/>
    <property type="molecule type" value="Genomic_DNA"/>
</dbReference>
<evidence type="ECO:0000313" key="1">
    <source>
        <dbReference type="EMBL" id="RZS94616.1"/>
    </source>
</evidence>
<accession>A0A4Q7P3U9</accession>
<name>A0A4Q7P3U9_9BACT</name>
<protein>
    <recommendedName>
        <fullName evidence="3">6-bladed beta-propeller protein</fullName>
    </recommendedName>
</protein>
<dbReference type="RefSeq" id="WP_207226818.1">
    <property type="nucleotide sequence ID" value="NZ_SGXG01000001.1"/>
</dbReference>
<evidence type="ECO:0008006" key="3">
    <source>
        <dbReference type="Google" id="ProtNLM"/>
    </source>
</evidence>
<dbReference type="Proteomes" id="UP000292209">
    <property type="component" value="Unassembled WGS sequence"/>
</dbReference>
<comment type="caution">
    <text evidence="1">The sequence shown here is derived from an EMBL/GenBank/DDBJ whole genome shotgun (WGS) entry which is preliminary data.</text>
</comment>
<proteinExistence type="predicted"/>
<gene>
    <name evidence="1" type="ORF">BC751_0117</name>
</gene>
<sequence>MTTSKKSILDTQKKYGLNLLGALIFLMTMACSGNGNKDLSGHPVESHQIEIVDSLVVDYLGMLSWSHISPDGKKFLAMDLQKSDIILIDNEGKILETLNKSGDQPESIGPNLMGRPQFRNDTEIALLGTKGLFLFDFNGNLKKQFKPDFDPMMNFIILNADVFQFRDANFALGLMAGRNTEGSGFYESTEGTKFEAIDLSKGSYLGVIPFPENSRFKTTEIFPVTNTVPVLRTTKEGVYIAFKNEPKIFFYKWEDLNNPSKEIQLQITNFQLMKGKDPKSVDLNMISFDTREFAYGAINQLNWLDGQLLVSYSTGLSDEEYDNATNGITDFQEIFRLINEKNQSQWALITENGNLIPVEIPENLGRIEFVDQEGNLWISPDRYAMERDYEVLFKARLR</sequence>